<dbReference type="Pfam" id="PF04265">
    <property type="entry name" value="TPK_B1_binding"/>
    <property type="match status" value="1"/>
</dbReference>
<accession>A0A2S4JTH0</accession>
<keyword evidence="1" id="KW-0808">Transferase</keyword>
<dbReference type="EC" id="2.7.6.2" evidence="5"/>
<keyword evidence="3" id="KW-0418">Kinase</keyword>
<dbReference type="GO" id="GO:0016301">
    <property type="term" value="F:kinase activity"/>
    <property type="evidence" value="ECO:0007669"/>
    <property type="project" value="UniProtKB-KW"/>
</dbReference>
<proteinExistence type="predicted"/>
<dbReference type="SUPFAM" id="SSF63999">
    <property type="entry name" value="Thiamin pyrophosphokinase, catalytic domain"/>
    <property type="match status" value="1"/>
</dbReference>
<evidence type="ECO:0000259" key="7">
    <source>
        <dbReference type="Pfam" id="PF04265"/>
    </source>
</evidence>
<dbReference type="PANTHER" id="PTHR41299">
    <property type="entry name" value="THIAMINE PYROPHOSPHOKINASE"/>
    <property type="match status" value="1"/>
</dbReference>
<keyword evidence="2" id="KW-0547">Nucleotide-binding</keyword>
<dbReference type="Pfam" id="PF04263">
    <property type="entry name" value="TPK_catalytic"/>
    <property type="match status" value="1"/>
</dbReference>
<dbReference type="InterPro" id="IPR007371">
    <property type="entry name" value="TPK_catalytic"/>
</dbReference>
<evidence type="ECO:0000256" key="3">
    <source>
        <dbReference type="ARBA" id="ARBA00022777"/>
    </source>
</evidence>
<evidence type="ECO:0000313" key="9">
    <source>
        <dbReference type="Proteomes" id="UP000237350"/>
    </source>
</evidence>
<dbReference type="EMBL" id="LPWH01000056">
    <property type="protein sequence ID" value="POR02827.1"/>
    <property type="molecule type" value="Genomic_DNA"/>
</dbReference>
<dbReference type="RefSeq" id="WP_181015401.1">
    <property type="nucleotide sequence ID" value="NZ_LPWH01000056.1"/>
</dbReference>
<feature type="domain" description="Thiamin pyrophosphokinase catalytic" evidence="6">
    <location>
        <begin position="28"/>
        <end position="112"/>
    </location>
</feature>
<dbReference type="GO" id="GO:0004788">
    <property type="term" value="F:thiamine diphosphokinase activity"/>
    <property type="evidence" value="ECO:0007669"/>
    <property type="project" value="UniProtKB-UniRule"/>
</dbReference>
<dbReference type="InterPro" id="IPR036759">
    <property type="entry name" value="TPK_catalytic_sf"/>
</dbReference>
<dbReference type="AlphaFoldDB" id="A0A2S4JTH0"/>
<dbReference type="GO" id="GO:0005524">
    <property type="term" value="F:ATP binding"/>
    <property type="evidence" value="ECO:0007669"/>
    <property type="project" value="UniProtKB-KW"/>
</dbReference>
<protein>
    <recommendedName>
        <fullName evidence="5">Thiamine diphosphokinase</fullName>
        <ecNumber evidence="5">2.7.6.2</ecNumber>
    </recommendedName>
</protein>
<evidence type="ECO:0000256" key="4">
    <source>
        <dbReference type="ARBA" id="ARBA00022840"/>
    </source>
</evidence>
<dbReference type="InterPro" id="IPR007373">
    <property type="entry name" value="Thiamin_PyroPKinase_B1-bd"/>
</dbReference>
<evidence type="ECO:0000256" key="1">
    <source>
        <dbReference type="ARBA" id="ARBA00022679"/>
    </source>
</evidence>
<reference evidence="9" key="1">
    <citation type="submission" date="2015-12" db="EMBL/GenBank/DDBJ databases">
        <authorList>
            <person name="Lodha T.D."/>
            <person name="Chintalapati S."/>
            <person name="Chintalapati V.R."/>
            <person name="Sravanthi T."/>
        </authorList>
    </citation>
    <scope>NUCLEOTIDE SEQUENCE [LARGE SCALE GENOMIC DNA]</scope>
    <source>
        <strain evidence="9">JC133</strain>
    </source>
</reference>
<evidence type="ECO:0000256" key="2">
    <source>
        <dbReference type="ARBA" id="ARBA00022741"/>
    </source>
</evidence>
<dbReference type="InterPro" id="IPR053149">
    <property type="entry name" value="TPK"/>
</dbReference>
<evidence type="ECO:0000313" key="8">
    <source>
        <dbReference type="EMBL" id="POR02827.1"/>
    </source>
</evidence>
<dbReference type="CDD" id="cd07995">
    <property type="entry name" value="TPK"/>
    <property type="match status" value="1"/>
</dbReference>
<keyword evidence="9" id="KW-1185">Reference proteome</keyword>
<dbReference type="Gene3D" id="3.40.50.10240">
    <property type="entry name" value="Thiamin pyrophosphokinase, catalytic domain"/>
    <property type="match status" value="1"/>
</dbReference>
<dbReference type="GO" id="GO:0030975">
    <property type="term" value="F:thiamine binding"/>
    <property type="evidence" value="ECO:0007669"/>
    <property type="project" value="InterPro"/>
</dbReference>
<evidence type="ECO:0000259" key="6">
    <source>
        <dbReference type="Pfam" id="PF04263"/>
    </source>
</evidence>
<organism evidence="8 9">
    <name type="scientific">Alkalispirochaeta sphaeroplastigenens</name>
    <dbReference type="NCBI Taxonomy" id="1187066"/>
    <lineage>
        <taxon>Bacteria</taxon>
        <taxon>Pseudomonadati</taxon>
        <taxon>Spirochaetota</taxon>
        <taxon>Spirochaetia</taxon>
        <taxon>Spirochaetales</taxon>
        <taxon>Spirochaetaceae</taxon>
        <taxon>Alkalispirochaeta</taxon>
    </lineage>
</organism>
<dbReference type="NCBIfam" id="TIGR01378">
    <property type="entry name" value="thi_PPkinase"/>
    <property type="match status" value="1"/>
</dbReference>
<feature type="domain" description="Thiamin pyrophosphokinase thiamin-binding" evidence="7">
    <location>
        <begin position="144"/>
        <end position="191"/>
    </location>
</feature>
<dbReference type="PANTHER" id="PTHR41299:SF1">
    <property type="entry name" value="THIAMINE PYROPHOSPHOKINASE"/>
    <property type="match status" value="1"/>
</dbReference>
<keyword evidence="4" id="KW-0067">ATP-binding</keyword>
<comment type="caution">
    <text evidence="8">The sequence shown here is derived from an EMBL/GenBank/DDBJ whole genome shotgun (WGS) entry which is preliminary data.</text>
</comment>
<dbReference type="InterPro" id="IPR006282">
    <property type="entry name" value="Thi_PPkinase"/>
</dbReference>
<gene>
    <name evidence="8" type="ORF">AU468_06120</name>
</gene>
<sequence>MAVQKGLVVTGGEAPRARVTLGTPEGWVIVAADSGIGHLARYGLRPEVILGDFDSLDRELLESVFPDVPRQSFPRAKDYTDTELALQYLWDRGITDLTILGGGGGRLDHLLGIRALFERDPWPGRWITAREELRVIEGTVRFSSRPGEVVSFFPLGNGVCRTRSRGLRWELDGLEWTQGDAGVSNECTGDECLLETVTGRLLMVRSLVFPLVL</sequence>
<name>A0A2S4JTH0_9SPIO</name>
<dbReference type="GO" id="GO:0009229">
    <property type="term" value="P:thiamine diphosphate biosynthetic process"/>
    <property type="evidence" value="ECO:0007669"/>
    <property type="project" value="InterPro"/>
</dbReference>
<dbReference type="InterPro" id="IPR036371">
    <property type="entry name" value="TPK_B1-bd_sf"/>
</dbReference>
<dbReference type="GO" id="GO:0006772">
    <property type="term" value="P:thiamine metabolic process"/>
    <property type="evidence" value="ECO:0007669"/>
    <property type="project" value="UniProtKB-UniRule"/>
</dbReference>
<dbReference type="Proteomes" id="UP000237350">
    <property type="component" value="Unassembled WGS sequence"/>
</dbReference>
<dbReference type="SUPFAM" id="SSF63862">
    <property type="entry name" value="Thiamin pyrophosphokinase, substrate-binding domain"/>
    <property type="match status" value="1"/>
</dbReference>
<evidence type="ECO:0000256" key="5">
    <source>
        <dbReference type="NCBIfam" id="TIGR01378"/>
    </source>
</evidence>